<proteinExistence type="predicted"/>
<feature type="transmembrane region" description="Helical" evidence="1">
    <location>
        <begin position="263"/>
        <end position="296"/>
    </location>
</feature>
<dbReference type="PANTHER" id="PTHR30175:SF1">
    <property type="entry name" value="PTS SYSTEM ARBUTIN-, CELLOBIOSE-, AND SALICIN-SPECIFIC EIIBC COMPONENT-RELATED"/>
    <property type="match status" value="1"/>
</dbReference>
<sequence>MSNKRVAILGSSGGNLYSLGGSDPVKLLGEIHAQCDRAEMDVAWIQFIGAKASMDKIKETTPADLYTWDSATQAVQVVFSGTLKEVNEQAVKVDQEVDQAIDDGDIDGIILMSADPDGTNKEAIAAAIRKEVPIVGTGGTSMAITSSKGGKVIATSGTTGTTNRTRAISFVSSLSKHWGIDYRPSIGQSNTEIADNPLKRIQFRGIMLAALPGFISLAIILALSKIPGLSGLGDVFDILIKALPVMLAAIAARQISGLDEVAIVAGIIAGVLSVDGGIIGGIIAGILAGVLVTYLFKKCVDWNFPTTTINIAAGGLAGIIAGLFAYFLIAPLALQAGQAIRELIEYTIALSPLLAGLVAGLLIWPAILGGVYHAAILPIVLLEMEKAGNSFLGAVDMTGLVMVSAGITLANMIAPRKKGEAALATPGFLINMGFGTFVEAAYPFMFSSKVVFAGAIGSAGLAGMLVGLFDVRGTAYVPSLVSPFLSNNITGQLIAMAVGFVSSFVITLIANKWSQNKTNNSQE</sequence>
<keyword evidence="1" id="KW-0812">Transmembrane</keyword>
<feature type="transmembrane region" description="Helical" evidence="1">
    <location>
        <begin position="206"/>
        <end position="226"/>
    </location>
</feature>
<keyword evidence="1" id="KW-1133">Transmembrane helix</keyword>
<keyword evidence="1" id="KW-0472">Membrane</keyword>
<evidence type="ECO:0000313" key="3">
    <source>
        <dbReference type="Proteomes" id="UP001597282"/>
    </source>
</evidence>
<keyword evidence="3" id="KW-1185">Reference proteome</keyword>
<feature type="transmembrane region" description="Helical" evidence="1">
    <location>
        <begin position="489"/>
        <end position="510"/>
    </location>
</feature>
<protein>
    <submittedName>
        <fullName evidence="2">PTS sugar transporter</fullName>
    </submittedName>
</protein>
<gene>
    <name evidence="2" type="ORF">ACFQ4Y_02825</name>
</gene>
<organism evidence="2 3">
    <name type="scientific">Kroppenstedtia sanguinis</name>
    <dbReference type="NCBI Taxonomy" id="1380684"/>
    <lineage>
        <taxon>Bacteria</taxon>
        <taxon>Bacillati</taxon>
        <taxon>Bacillota</taxon>
        <taxon>Bacilli</taxon>
        <taxon>Bacillales</taxon>
        <taxon>Thermoactinomycetaceae</taxon>
        <taxon>Kroppenstedtia</taxon>
    </lineage>
</organism>
<reference evidence="3" key="1">
    <citation type="journal article" date="2019" name="Int. J. Syst. Evol. Microbiol.">
        <title>The Global Catalogue of Microorganisms (GCM) 10K type strain sequencing project: providing services to taxonomists for standard genome sequencing and annotation.</title>
        <authorList>
            <consortium name="The Broad Institute Genomics Platform"/>
            <consortium name="The Broad Institute Genome Sequencing Center for Infectious Disease"/>
            <person name="Wu L."/>
            <person name="Ma J."/>
        </authorList>
    </citation>
    <scope>NUCLEOTIDE SEQUENCE [LARGE SCALE GENOMIC DNA]</scope>
    <source>
        <strain evidence="3">S1</strain>
    </source>
</reference>
<comment type="caution">
    <text evidence="2">The sequence shown here is derived from an EMBL/GenBank/DDBJ whole genome shotgun (WGS) entry which is preliminary data.</text>
</comment>
<feature type="transmembrane region" description="Helical" evidence="1">
    <location>
        <begin position="387"/>
        <end position="410"/>
    </location>
</feature>
<keyword evidence="2" id="KW-0762">Sugar transport</keyword>
<dbReference type="Proteomes" id="UP001597282">
    <property type="component" value="Unassembled WGS sequence"/>
</dbReference>
<evidence type="ECO:0000313" key="2">
    <source>
        <dbReference type="EMBL" id="MFD1425869.1"/>
    </source>
</evidence>
<dbReference type="InterPro" id="IPR050558">
    <property type="entry name" value="PTS_Sugar-Specific_Components"/>
</dbReference>
<evidence type="ECO:0000256" key="1">
    <source>
        <dbReference type="SAM" id="Phobius"/>
    </source>
</evidence>
<dbReference type="PANTHER" id="PTHR30175">
    <property type="entry name" value="PHOSPHOTRANSFERASE SYSTEM TRANSPORT PROTEIN"/>
    <property type="match status" value="1"/>
</dbReference>
<dbReference type="EMBL" id="JBHTNU010000002">
    <property type="protein sequence ID" value="MFD1425869.1"/>
    <property type="molecule type" value="Genomic_DNA"/>
</dbReference>
<feature type="transmembrane region" description="Helical" evidence="1">
    <location>
        <begin position="450"/>
        <end position="469"/>
    </location>
</feature>
<accession>A0ABW4C730</accession>
<dbReference type="RefSeq" id="WP_380162881.1">
    <property type="nucleotide sequence ID" value="NZ_JBHTNU010000002.1"/>
</dbReference>
<feature type="transmembrane region" description="Helical" evidence="1">
    <location>
        <begin position="346"/>
        <end position="367"/>
    </location>
</feature>
<name>A0ABW4C730_9BACL</name>
<keyword evidence="2" id="KW-0813">Transport</keyword>
<feature type="transmembrane region" description="Helical" evidence="1">
    <location>
        <begin position="308"/>
        <end position="334"/>
    </location>
</feature>